<name>S8CHM1_9LAMI</name>
<comment type="similarity">
    <text evidence="4">Belongs to the major facilitator superfamily. Phosphate:H(+) symporter (TC 2.A.1.9) family.</text>
</comment>
<evidence type="ECO:0000256" key="4">
    <source>
        <dbReference type="ARBA" id="ARBA00044504"/>
    </source>
</evidence>
<keyword evidence="3" id="KW-1003">Cell membrane</keyword>
<comment type="caution">
    <text evidence="7">The sequence shown here is derived from an EMBL/GenBank/DDBJ whole genome shotgun (WGS) entry which is preliminary data.</text>
</comment>
<dbReference type="GO" id="GO:0022857">
    <property type="term" value="F:transmembrane transporter activity"/>
    <property type="evidence" value="ECO:0007669"/>
    <property type="project" value="InterPro"/>
</dbReference>
<feature type="transmembrane region" description="Helical" evidence="5">
    <location>
        <begin position="282"/>
        <end position="301"/>
    </location>
</feature>
<dbReference type="AlphaFoldDB" id="S8CHM1"/>
<feature type="transmembrane region" description="Helical" evidence="5">
    <location>
        <begin position="57"/>
        <end position="75"/>
    </location>
</feature>
<dbReference type="InterPro" id="IPR036259">
    <property type="entry name" value="MFS_trans_sf"/>
</dbReference>
<comment type="subcellular location">
    <subcellularLocation>
        <location evidence="1">Cell membrane</location>
        <topology evidence="1">Multi-pass membrane protein</topology>
    </subcellularLocation>
</comment>
<feature type="non-terminal residue" evidence="7">
    <location>
        <position position="414"/>
    </location>
</feature>
<dbReference type="OrthoDB" id="5296287at2759"/>
<feature type="transmembrane region" description="Helical" evidence="5">
    <location>
        <begin position="373"/>
        <end position="392"/>
    </location>
</feature>
<evidence type="ECO:0000313" key="8">
    <source>
        <dbReference type="Proteomes" id="UP000015453"/>
    </source>
</evidence>
<keyword evidence="5" id="KW-0812">Transmembrane</keyword>
<dbReference type="Pfam" id="PF07690">
    <property type="entry name" value="MFS_1"/>
    <property type="match status" value="1"/>
</dbReference>
<organism evidence="7 8">
    <name type="scientific">Genlisea aurea</name>
    <dbReference type="NCBI Taxonomy" id="192259"/>
    <lineage>
        <taxon>Eukaryota</taxon>
        <taxon>Viridiplantae</taxon>
        <taxon>Streptophyta</taxon>
        <taxon>Embryophyta</taxon>
        <taxon>Tracheophyta</taxon>
        <taxon>Spermatophyta</taxon>
        <taxon>Magnoliopsida</taxon>
        <taxon>eudicotyledons</taxon>
        <taxon>Gunneridae</taxon>
        <taxon>Pentapetalae</taxon>
        <taxon>asterids</taxon>
        <taxon>lamiids</taxon>
        <taxon>Lamiales</taxon>
        <taxon>Lentibulariaceae</taxon>
        <taxon>Genlisea</taxon>
    </lineage>
</organism>
<dbReference type="Gene3D" id="1.20.1250.20">
    <property type="entry name" value="MFS general substrate transporter like domains"/>
    <property type="match status" value="1"/>
</dbReference>
<dbReference type="PANTHER" id="PTHR43045:SF1">
    <property type="entry name" value="SHIKIMATE TRANSPORTER"/>
    <property type="match status" value="1"/>
</dbReference>
<feature type="transmembrane region" description="Helical" evidence="5">
    <location>
        <begin position="81"/>
        <end position="102"/>
    </location>
</feature>
<dbReference type="InterPro" id="IPR020846">
    <property type="entry name" value="MFS_dom"/>
</dbReference>
<feature type="transmembrane region" description="Helical" evidence="5">
    <location>
        <begin position="123"/>
        <end position="146"/>
    </location>
</feature>
<gene>
    <name evidence="7" type="ORF">M569_08317</name>
</gene>
<sequence>MLFVHMAVVLNDIFFPKLNPFSNSLLSAFAFCSTWLLKPIGALIFGYIGDKVGRKHTVIITTMVMAISCIIMASAPTYDDVGITAAWIITICRALQGLSSIGETIGAELYTAELIQPPLRYKAVGYIGFAGVVGMVTSLIVAKIVLALGINWRVIFVVGATIALIGSAARVTLRESPDFSDAKRRLLNMLETAEKSPDLLKDHPAYEEKVSVKTSFAYFLVFCGWPFCFYFSYVYCSDILKSQFHYTREMLIHQNMIVSIFNLIGLYTFIRLTEKIHPLVILKAKLILYIPFLCVVPWLLSEAHSELTILIIQVIGLVLGHSTIPAKAIFLTHFPIFKRFRYASFITAVSHMVLYIITSFGLVYATILLDKYGILLVSLPITFCFLLGLLHFEKLEKQIGEYRYLLNKINEKDL</sequence>
<protein>
    <submittedName>
        <fullName evidence="7">Permeases of the major facilitator superfamily</fullName>
    </submittedName>
</protein>
<dbReference type="Proteomes" id="UP000015453">
    <property type="component" value="Unassembled WGS sequence"/>
</dbReference>
<proteinExistence type="inferred from homology"/>
<evidence type="ECO:0000256" key="1">
    <source>
        <dbReference type="ARBA" id="ARBA00004651"/>
    </source>
</evidence>
<feature type="transmembrane region" description="Helical" evidence="5">
    <location>
        <begin position="250"/>
        <end position="270"/>
    </location>
</feature>
<evidence type="ECO:0000256" key="2">
    <source>
        <dbReference type="ARBA" id="ARBA00022448"/>
    </source>
</evidence>
<dbReference type="EMBL" id="AUSU01003672">
    <property type="protein sequence ID" value="EPS66459.1"/>
    <property type="molecule type" value="Genomic_DNA"/>
</dbReference>
<evidence type="ECO:0000256" key="3">
    <source>
        <dbReference type="ARBA" id="ARBA00022475"/>
    </source>
</evidence>
<dbReference type="SUPFAM" id="SSF103473">
    <property type="entry name" value="MFS general substrate transporter"/>
    <property type="match status" value="1"/>
</dbReference>
<keyword evidence="2" id="KW-0813">Transport</keyword>
<keyword evidence="5" id="KW-1133">Transmembrane helix</keyword>
<feature type="transmembrane region" description="Helical" evidence="5">
    <location>
        <begin position="342"/>
        <end position="367"/>
    </location>
</feature>
<feature type="transmembrane region" description="Helical" evidence="5">
    <location>
        <begin position="25"/>
        <end position="45"/>
    </location>
</feature>
<evidence type="ECO:0000259" key="6">
    <source>
        <dbReference type="PROSITE" id="PS50850"/>
    </source>
</evidence>
<dbReference type="PROSITE" id="PS50850">
    <property type="entry name" value="MFS"/>
    <property type="match status" value="1"/>
</dbReference>
<feature type="transmembrane region" description="Helical" evidence="5">
    <location>
        <begin position="152"/>
        <end position="173"/>
    </location>
</feature>
<evidence type="ECO:0000313" key="7">
    <source>
        <dbReference type="EMBL" id="EPS66459.1"/>
    </source>
</evidence>
<feature type="transmembrane region" description="Helical" evidence="5">
    <location>
        <begin position="216"/>
        <end position="235"/>
    </location>
</feature>
<feature type="transmembrane region" description="Helical" evidence="5">
    <location>
        <begin position="307"/>
        <end position="330"/>
    </location>
</feature>
<reference evidence="7 8" key="1">
    <citation type="journal article" date="2013" name="BMC Genomics">
        <title>The miniature genome of a carnivorous plant Genlisea aurea contains a low number of genes and short non-coding sequences.</title>
        <authorList>
            <person name="Leushkin E.V."/>
            <person name="Sutormin R.A."/>
            <person name="Nabieva E.R."/>
            <person name="Penin A.A."/>
            <person name="Kondrashov A.S."/>
            <person name="Logacheva M.D."/>
        </authorList>
    </citation>
    <scope>NUCLEOTIDE SEQUENCE [LARGE SCALE GENOMIC DNA]</scope>
</reference>
<evidence type="ECO:0000256" key="5">
    <source>
        <dbReference type="SAM" id="Phobius"/>
    </source>
</evidence>
<dbReference type="GO" id="GO:0005886">
    <property type="term" value="C:plasma membrane"/>
    <property type="evidence" value="ECO:0007669"/>
    <property type="project" value="UniProtKB-SubCell"/>
</dbReference>
<dbReference type="PANTHER" id="PTHR43045">
    <property type="entry name" value="SHIKIMATE TRANSPORTER"/>
    <property type="match status" value="1"/>
</dbReference>
<keyword evidence="8" id="KW-1185">Reference proteome</keyword>
<keyword evidence="5" id="KW-0472">Membrane</keyword>
<accession>S8CHM1</accession>
<dbReference type="InterPro" id="IPR011701">
    <property type="entry name" value="MFS"/>
</dbReference>
<feature type="domain" description="Major facilitator superfamily (MFS) profile" evidence="6">
    <location>
        <begin position="1"/>
        <end position="397"/>
    </location>
</feature>